<dbReference type="InterPro" id="IPR013990">
    <property type="entry name" value="WHy-dom"/>
</dbReference>
<evidence type="ECO:0000259" key="2">
    <source>
        <dbReference type="SMART" id="SM00769"/>
    </source>
</evidence>
<feature type="domain" description="Water stress and hypersensitive response" evidence="2">
    <location>
        <begin position="35"/>
        <end position="153"/>
    </location>
</feature>
<sequence length="332" mass="36777">MAFDSRLSRVVAVVVVVLLLAGTAYGLVAVDRPRVEAVDNDWGTVTQEWTEVETRIQVANPALLRVGDAVADVEYTLSLNGIGMAHERTRSVDLSGERDVVHLSTRVDNDDIPEWWASHVERNETTTVRVDPTVAVEYAGVRVPAESWTRTRTVETDLLEPLRTGENRRITASNRTLLIVNDTDARWGNATVERTPIHASATVTNPTPVAVPVTDIEYTIRMNGIVVGNGTAAEPTVVPPGETRTLETRAVIDNSRLDEWWVTHLRNDETTRMTVDFYATVELFGNRYRLPLESLSYERTFHTDILGSDGSTTNDAGADRRVQAAQTTARGR</sequence>
<organism evidence="3 4">
    <name type="scientific">Halomarina halobia</name>
    <dbReference type="NCBI Taxonomy" id="3033386"/>
    <lineage>
        <taxon>Archaea</taxon>
        <taxon>Methanobacteriati</taxon>
        <taxon>Methanobacteriota</taxon>
        <taxon>Stenosarchaea group</taxon>
        <taxon>Halobacteria</taxon>
        <taxon>Halobacteriales</taxon>
        <taxon>Natronomonadaceae</taxon>
        <taxon>Halomarina</taxon>
    </lineage>
</organism>
<proteinExistence type="predicted"/>
<evidence type="ECO:0000256" key="1">
    <source>
        <dbReference type="SAM" id="MobiDB-lite"/>
    </source>
</evidence>
<evidence type="ECO:0000313" key="4">
    <source>
        <dbReference type="Proteomes" id="UP001596547"/>
    </source>
</evidence>
<dbReference type="Proteomes" id="UP001596547">
    <property type="component" value="Unassembled WGS sequence"/>
</dbReference>
<comment type="caution">
    <text evidence="3">The sequence shown here is derived from an EMBL/GenBank/DDBJ whole genome shotgun (WGS) entry which is preliminary data.</text>
</comment>
<dbReference type="InterPro" id="IPR013783">
    <property type="entry name" value="Ig-like_fold"/>
</dbReference>
<dbReference type="Pfam" id="PF03168">
    <property type="entry name" value="LEA_2"/>
    <property type="match status" value="1"/>
</dbReference>
<gene>
    <name evidence="3" type="ORF">ACFQPE_05505</name>
</gene>
<keyword evidence="4" id="KW-1185">Reference proteome</keyword>
<protein>
    <submittedName>
        <fullName evidence="3">LEA type 2 family protein</fullName>
    </submittedName>
</protein>
<evidence type="ECO:0000313" key="3">
    <source>
        <dbReference type="EMBL" id="MFC7316251.1"/>
    </source>
</evidence>
<feature type="domain" description="Water stress and hypersensitive response" evidence="2">
    <location>
        <begin position="180"/>
        <end position="298"/>
    </location>
</feature>
<dbReference type="SUPFAM" id="SSF117070">
    <property type="entry name" value="LEA14-like"/>
    <property type="match status" value="2"/>
</dbReference>
<feature type="region of interest" description="Disordered" evidence="1">
    <location>
        <begin position="308"/>
        <end position="332"/>
    </location>
</feature>
<dbReference type="InterPro" id="IPR004864">
    <property type="entry name" value="LEA_2"/>
</dbReference>
<dbReference type="SMART" id="SM00769">
    <property type="entry name" value="WHy"/>
    <property type="match status" value="2"/>
</dbReference>
<name>A0ABD6A7H3_9EURY</name>
<accession>A0ABD6A7H3</accession>
<dbReference type="Gene3D" id="2.60.40.10">
    <property type="entry name" value="Immunoglobulins"/>
    <property type="match status" value="2"/>
</dbReference>
<dbReference type="RefSeq" id="WP_379793991.1">
    <property type="nucleotide sequence ID" value="NZ_JBHTBF010000002.1"/>
</dbReference>
<dbReference type="AlphaFoldDB" id="A0ABD6A7H3"/>
<dbReference type="EMBL" id="JBHTBF010000002">
    <property type="protein sequence ID" value="MFC7316251.1"/>
    <property type="molecule type" value="Genomic_DNA"/>
</dbReference>
<reference evidence="3 4" key="1">
    <citation type="journal article" date="2019" name="Int. J. Syst. Evol. Microbiol.">
        <title>The Global Catalogue of Microorganisms (GCM) 10K type strain sequencing project: providing services to taxonomists for standard genome sequencing and annotation.</title>
        <authorList>
            <consortium name="The Broad Institute Genomics Platform"/>
            <consortium name="The Broad Institute Genome Sequencing Center for Infectious Disease"/>
            <person name="Wu L."/>
            <person name="Ma J."/>
        </authorList>
    </citation>
    <scope>NUCLEOTIDE SEQUENCE [LARGE SCALE GENOMIC DNA]</scope>
    <source>
        <strain evidence="3 4">PSR21</strain>
    </source>
</reference>